<dbReference type="EMBL" id="CAXAMM010040007">
    <property type="protein sequence ID" value="CAK9090488.1"/>
    <property type="molecule type" value="Genomic_DNA"/>
</dbReference>
<sequence length="144" mass="16251">MYCQERRVNDRRTSAPLGPGLPGAAVPFWPVDVLSPEEEAELEALRLEAAHLRQEALREDTSRDGLERKVELLQREYRLALEEQNRLEQELHSLPKVYDKETVGQEQAMKSARKLLATLLASDFTQEVPRTAAVSMKALPAESA</sequence>
<comment type="caution">
    <text evidence="2">The sequence shown here is derived from an EMBL/GenBank/DDBJ whole genome shotgun (WGS) entry which is preliminary data.</text>
</comment>
<feature type="coiled-coil region" evidence="1">
    <location>
        <begin position="35"/>
        <end position="90"/>
    </location>
</feature>
<keyword evidence="3" id="KW-1185">Reference proteome</keyword>
<keyword evidence="1" id="KW-0175">Coiled coil</keyword>
<name>A0ABP0QSD5_9DINO</name>
<evidence type="ECO:0000313" key="3">
    <source>
        <dbReference type="Proteomes" id="UP001642464"/>
    </source>
</evidence>
<evidence type="ECO:0000313" key="2">
    <source>
        <dbReference type="EMBL" id="CAK9090488.1"/>
    </source>
</evidence>
<accession>A0ABP0QSD5</accession>
<evidence type="ECO:0000256" key="1">
    <source>
        <dbReference type="SAM" id="Coils"/>
    </source>
</evidence>
<dbReference type="Proteomes" id="UP001642464">
    <property type="component" value="Unassembled WGS sequence"/>
</dbReference>
<reference evidence="2 3" key="1">
    <citation type="submission" date="2024-02" db="EMBL/GenBank/DDBJ databases">
        <authorList>
            <person name="Chen Y."/>
            <person name="Shah S."/>
            <person name="Dougan E. K."/>
            <person name="Thang M."/>
            <person name="Chan C."/>
        </authorList>
    </citation>
    <scope>NUCLEOTIDE SEQUENCE [LARGE SCALE GENOMIC DNA]</scope>
</reference>
<gene>
    <name evidence="2" type="ORF">SCF082_LOCUS42675</name>
</gene>
<protein>
    <submittedName>
        <fullName evidence="2">Uncharacterized protein</fullName>
    </submittedName>
</protein>
<proteinExistence type="predicted"/>
<organism evidence="2 3">
    <name type="scientific">Durusdinium trenchii</name>
    <dbReference type="NCBI Taxonomy" id="1381693"/>
    <lineage>
        <taxon>Eukaryota</taxon>
        <taxon>Sar</taxon>
        <taxon>Alveolata</taxon>
        <taxon>Dinophyceae</taxon>
        <taxon>Suessiales</taxon>
        <taxon>Symbiodiniaceae</taxon>
        <taxon>Durusdinium</taxon>
    </lineage>
</organism>